<dbReference type="GO" id="GO:0003690">
    <property type="term" value="F:double-stranded DNA binding"/>
    <property type="evidence" value="ECO:0007669"/>
    <property type="project" value="TreeGrafter"/>
</dbReference>
<keyword evidence="8" id="KW-0539">Nucleus</keyword>
<evidence type="ECO:0000256" key="5">
    <source>
        <dbReference type="ARBA" id="ARBA00022801"/>
    </source>
</evidence>
<dbReference type="CDD" id="cd09195">
    <property type="entry name" value="PLDc_mTdp1_2"/>
    <property type="match status" value="1"/>
</dbReference>
<organism evidence="14 15">
    <name type="scientific">Paramuricea clavata</name>
    <name type="common">Red gorgonian</name>
    <name type="synonym">Violescent sea-whip</name>
    <dbReference type="NCBI Taxonomy" id="317549"/>
    <lineage>
        <taxon>Eukaryota</taxon>
        <taxon>Metazoa</taxon>
        <taxon>Cnidaria</taxon>
        <taxon>Anthozoa</taxon>
        <taxon>Octocorallia</taxon>
        <taxon>Malacalcyonacea</taxon>
        <taxon>Plexauridae</taxon>
        <taxon>Paramuricea</taxon>
    </lineage>
</organism>
<dbReference type="GO" id="GO:0017005">
    <property type="term" value="F:3'-tyrosyl-DNA phosphodiesterase activity"/>
    <property type="evidence" value="ECO:0007669"/>
    <property type="project" value="TreeGrafter"/>
</dbReference>
<dbReference type="Pfam" id="PF06087">
    <property type="entry name" value="Tyr-DNA_phospho"/>
    <property type="match status" value="1"/>
</dbReference>
<evidence type="ECO:0000256" key="9">
    <source>
        <dbReference type="PIRSR" id="PIRSR610347-1"/>
    </source>
</evidence>
<keyword evidence="6" id="KW-0269">Exonuclease</keyword>
<dbReference type="PANTHER" id="PTHR12415:SF0">
    <property type="entry name" value="TYROSYL-DNA PHOSPHODIESTERASE 1"/>
    <property type="match status" value="1"/>
</dbReference>
<keyword evidence="3" id="KW-0540">Nuclease</keyword>
<comment type="subcellular location">
    <subcellularLocation>
        <location evidence="1">Nucleus</location>
    </subcellularLocation>
</comment>
<dbReference type="GO" id="GO:0006281">
    <property type="term" value="P:DNA repair"/>
    <property type="evidence" value="ECO:0007669"/>
    <property type="project" value="UniProtKB-KW"/>
</dbReference>
<dbReference type="Gene3D" id="3.30.870.10">
    <property type="entry name" value="Endonuclease Chain A"/>
    <property type="match status" value="2"/>
</dbReference>
<feature type="compositionally biased region" description="Basic and acidic residues" evidence="12">
    <location>
        <begin position="32"/>
        <end position="64"/>
    </location>
</feature>
<dbReference type="InterPro" id="IPR019406">
    <property type="entry name" value="APLF_PBZ"/>
</dbReference>
<dbReference type="SUPFAM" id="SSF56024">
    <property type="entry name" value="Phospholipase D/nuclease"/>
    <property type="match status" value="2"/>
</dbReference>
<keyword evidence="5" id="KW-0378">Hydrolase</keyword>
<name>A0A6S7HKD3_PARCT</name>
<dbReference type="InterPro" id="IPR010347">
    <property type="entry name" value="Tdp1"/>
</dbReference>
<evidence type="ECO:0000256" key="4">
    <source>
        <dbReference type="ARBA" id="ARBA00022763"/>
    </source>
</evidence>
<feature type="binding site" evidence="10">
    <location>
        <position position="403"/>
    </location>
    <ligand>
        <name>substrate</name>
    </ligand>
</feature>
<dbReference type="Proteomes" id="UP001152795">
    <property type="component" value="Unassembled WGS sequence"/>
</dbReference>
<feature type="region of interest" description="Disordered" evidence="12">
    <location>
        <begin position="29"/>
        <end position="64"/>
    </location>
</feature>
<dbReference type="AlphaFoldDB" id="A0A6S7HKD3"/>
<sequence length="513" mass="59182">MSEKRKRENEAEKPKCKYGEKCYRKNPIHLEAYSHPENPEQSQERKRTKVDDESKEGSSSLEDKSERMRNYVPFLLTKVRNISGRFNDSKIAVGLRDILSSKMGDLQASAQFNYMFDIPWLIEHYPADKRSKPLLIVHGDQREKKHQLQEEAEPFPNVRLFQAKLPIAYGTHHSKMMLLLYAEGLRVVITTANLIHADWDKKTQGVWISPLFPKYSQENQDEAGPEGSQFQKDLMDYLHQYGPGPLNEWRQHVAEHDMSNAKVRLLASVPGRHIGINKDKWGHMKLRKLLQQYGEFDDIDSWPVIGQFSSIGSLGPDKSKWLCSEWLRSLASTNSLTSLDHDPSLHLMFPTVENVRTSLEGYVAGGSLPYSWKTAAKQPYLKDFFCRWKSECLGRSRASPHLKSYTRISPDLTKAAWFIMTSANLSKAAWGALEKNGSQLMIRSYEIGVLFLPQDFDTSEKFFNLPENQAESNGVILRLPFDLPVVPYTNEDRPWLWDRQYSQPDVHGHRWNP</sequence>
<keyword evidence="4" id="KW-0227">DNA damage</keyword>
<feature type="active site" description="Nucleophile" evidence="9">
    <location>
        <position position="173"/>
    </location>
</feature>
<evidence type="ECO:0000256" key="11">
    <source>
        <dbReference type="PIRSR" id="PIRSR610347-3"/>
    </source>
</evidence>
<evidence type="ECO:0000256" key="7">
    <source>
        <dbReference type="ARBA" id="ARBA00023204"/>
    </source>
</evidence>
<comment type="caution">
    <text evidence="14">The sequence shown here is derived from an EMBL/GenBank/DDBJ whole genome shotgun (WGS) entry which is preliminary data.</text>
</comment>
<keyword evidence="7" id="KW-0234">DNA repair</keyword>
<dbReference type="GO" id="GO:0003697">
    <property type="term" value="F:single-stranded DNA binding"/>
    <property type="evidence" value="ECO:0007669"/>
    <property type="project" value="TreeGrafter"/>
</dbReference>
<dbReference type="OrthoDB" id="47785at2759"/>
<dbReference type="CDD" id="cd09193">
    <property type="entry name" value="PLDc_mTdp1_1"/>
    <property type="match status" value="1"/>
</dbReference>
<feature type="active site" description="Proton donor/acceptor" evidence="9">
    <location>
        <position position="401"/>
    </location>
</feature>
<protein>
    <submittedName>
        <fullName evidence="14">Tyrosyl-DNA phosphodiesterase 1-like</fullName>
    </submittedName>
</protein>
<evidence type="ECO:0000256" key="12">
    <source>
        <dbReference type="SAM" id="MobiDB-lite"/>
    </source>
</evidence>
<evidence type="ECO:0000256" key="10">
    <source>
        <dbReference type="PIRSR" id="PIRSR610347-2"/>
    </source>
</evidence>
<feature type="site" description="Interaction with DNA" evidence="11">
    <location>
        <position position="426"/>
    </location>
</feature>
<accession>A0A6S7HKD3</accession>
<proteinExistence type="inferred from homology"/>
<evidence type="ECO:0000256" key="1">
    <source>
        <dbReference type="ARBA" id="ARBA00004123"/>
    </source>
</evidence>
<feature type="binding site" evidence="10">
    <location>
        <position position="175"/>
    </location>
    <ligand>
        <name>substrate</name>
    </ligand>
</feature>
<dbReference type="EMBL" id="CACRXK020002712">
    <property type="protein sequence ID" value="CAB3995701.1"/>
    <property type="molecule type" value="Genomic_DNA"/>
</dbReference>
<evidence type="ECO:0000256" key="6">
    <source>
        <dbReference type="ARBA" id="ARBA00022839"/>
    </source>
</evidence>
<dbReference type="GO" id="GO:0004527">
    <property type="term" value="F:exonuclease activity"/>
    <property type="evidence" value="ECO:0007669"/>
    <property type="project" value="UniProtKB-KW"/>
</dbReference>
<gene>
    <name evidence="14" type="ORF">PACLA_8A072898</name>
</gene>
<dbReference type="GO" id="GO:0005634">
    <property type="term" value="C:nucleus"/>
    <property type="evidence" value="ECO:0007669"/>
    <property type="project" value="UniProtKB-SubCell"/>
</dbReference>
<reference evidence="14" key="1">
    <citation type="submission" date="2020-04" db="EMBL/GenBank/DDBJ databases">
        <authorList>
            <person name="Alioto T."/>
            <person name="Alioto T."/>
            <person name="Gomez Garrido J."/>
        </authorList>
    </citation>
    <scope>NUCLEOTIDE SEQUENCE</scope>
    <source>
        <strain evidence="14">A484AB</strain>
    </source>
</reference>
<evidence type="ECO:0000313" key="15">
    <source>
        <dbReference type="Proteomes" id="UP001152795"/>
    </source>
</evidence>
<evidence type="ECO:0000256" key="8">
    <source>
        <dbReference type="ARBA" id="ARBA00023242"/>
    </source>
</evidence>
<evidence type="ECO:0000256" key="2">
    <source>
        <dbReference type="ARBA" id="ARBA00010205"/>
    </source>
</evidence>
<keyword evidence="15" id="KW-1185">Reference proteome</keyword>
<dbReference type="Pfam" id="PF10283">
    <property type="entry name" value="zf-CCHH"/>
    <property type="match status" value="1"/>
</dbReference>
<dbReference type="PANTHER" id="PTHR12415">
    <property type="entry name" value="TYROSYL-DNA PHOSPHODIESTERASE 1"/>
    <property type="match status" value="1"/>
</dbReference>
<feature type="domain" description="PBZ-type" evidence="13">
    <location>
        <begin position="13"/>
        <end position="37"/>
    </location>
</feature>
<evidence type="ECO:0000256" key="3">
    <source>
        <dbReference type="ARBA" id="ARBA00022722"/>
    </source>
</evidence>
<comment type="similarity">
    <text evidence="2">Belongs to the tyrosyl-DNA phosphodiesterase family.</text>
</comment>
<evidence type="ECO:0000313" key="14">
    <source>
        <dbReference type="EMBL" id="CAB3995701.1"/>
    </source>
</evidence>
<evidence type="ECO:0000259" key="13">
    <source>
        <dbReference type="Pfam" id="PF10283"/>
    </source>
</evidence>